<dbReference type="Pfam" id="PF25015">
    <property type="entry name" value="RBD_AKAP-17A"/>
    <property type="match status" value="1"/>
</dbReference>
<proteinExistence type="predicted"/>
<dbReference type="EMBL" id="CAJFCJ010000008">
    <property type="protein sequence ID" value="CAD5118327.1"/>
    <property type="molecule type" value="Genomic_DNA"/>
</dbReference>
<dbReference type="PANTHER" id="PTHR12484">
    <property type="entry name" value="B-LYMPHOCYTE ANTIGEN-RELATED"/>
    <property type="match status" value="1"/>
</dbReference>
<accession>A0A7I8VSI6</accession>
<dbReference type="Proteomes" id="UP000549394">
    <property type="component" value="Unassembled WGS sequence"/>
</dbReference>
<evidence type="ECO:0000313" key="3">
    <source>
        <dbReference type="Proteomes" id="UP000549394"/>
    </source>
</evidence>
<dbReference type="PANTHER" id="PTHR12484:SF4">
    <property type="entry name" value="A-KINASE ANCHOR PROTEIN 17A"/>
    <property type="match status" value="1"/>
</dbReference>
<reference evidence="2 3" key="1">
    <citation type="submission" date="2020-08" db="EMBL/GenBank/DDBJ databases">
        <authorList>
            <person name="Hejnol A."/>
        </authorList>
    </citation>
    <scope>NUCLEOTIDE SEQUENCE [LARGE SCALE GENOMIC DNA]</scope>
</reference>
<comment type="caution">
    <text evidence="2">The sequence shown here is derived from an EMBL/GenBank/DDBJ whole genome shotgun (WGS) entry which is preliminary data.</text>
</comment>
<name>A0A7I8VSI6_9ANNE</name>
<evidence type="ECO:0000256" key="1">
    <source>
        <dbReference type="SAM" id="Coils"/>
    </source>
</evidence>
<dbReference type="AlphaFoldDB" id="A0A7I8VSI6"/>
<organism evidence="2 3">
    <name type="scientific">Dimorphilus gyrociliatus</name>
    <dbReference type="NCBI Taxonomy" id="2664684"/>
    <lineage>
        <taxon>Eukaryota</taxon>
        <taxon>Metazoa</taxon>
        <taxon>Spiralia</taxon>
        <taxon>Lophotrochozoa</taxon>
        <taxon>Annelida</taxon>
        <taxon>Polychaeta</taxon>
        <taxon>Polychaeta incertae sedis</taxon>
        <taxon>Dinophilidae</taxon>
        <taxon>Dimorphilus</taxon>
    </lineage>
</organism>
<dbReference type="InterPro" id="IPR056852">
    <property type="entry name" value="AK17A/B"/>
</dbReference>
<keyword evidence="3" id="KW-1185">Reference proteome</keyword>
<keyword evidence="1" id="KW-0175">Coiled coil</keyword>
<evidence type="ECO:0000313" key="2">
    <source>
        <dbReference type="EMBL" id="CAD5118327.1"/>
    </source>
</evidence>
<sequence>MEENIINEVHDITEAIELYPPKNLFLVPINKITIIAILPAYLKKNRSISNWDIMEKLKQVIKPDYFIALKVIKSDFKYIQFEGEVNNKSLVRILISRMDGSCLKLNSLMEPVTIRVTEAKISFPLKNEWDSYFKDSKNMNEMKAGERPDTIHIKNLPISWFADISENDGKPCEKIVMECFNSFGSIRVIDIPILDKYRCKMQTSSAKRTARLLENPILFEVFIQFKEYVGFVRAMNCLKAKKLLYLDRHTGRKLTSLIMVNFDKTKHLSDKNIRKRNIERKRLQLKDEIHQKQNFNPFNSHQEYPITHEDIGEKEEGDEIQPQSEENLAMENRRNLLIHRKLQSIRLLGELLDRVKQIKQHEELEKRERELEEERVLQIKLAKQKDLEQKMRNIEEKNKRANALLKREEALRKRILNKVKLKEFKKVELKVVEKLNKYSNLADDDFIKSAMSFKRRKTMF</sequence>
<protein>
    <submittedName>
        <fullName evidence="2">DgyrCDS7041</fullName>
    </submittedName>
</protein>
<feature type="coiled-coil region" evidence="1">
    <location>
        <begin position="354"/>
        <end position="418"/>
    </location>
</feature>
<gene>
    <name evidence="2" type="ORF">DGYR_LOCUS6720</name>
</gene>
<dbReference type="OrthoDB" id="1918237at2759"/>